<sequence length="40" mass="4618">MTNKQDLIYRQQSIRTKSLMPLRAPVRGRYGIRTAASLRA</sequence>
<dbReference type="EMBL" id="CH445357">
    <property type="protein sequence ID" value="EAT77891.1"/>
    <property type="molecule type" value="Genomic_DNA"/>
</dbReference>
<evidence type="ECO:0000313" key="2">
    <source>
        <dbReference type="Proteomes" id="UP000001055"/>
    </source>
</evidence>
<accession>Q0U0I4</accession>
<protein>
    <submittedName>
        <fullName evidence="1">Uncharacterized protein</fullName>
    </submittedName>
</protein>
<organism evidence="1 2">
    <name type="scientific">Phaeosphaeria nodorum (strain SN15 / ATCC MYA-4574 / FGSC 10173)</name>
    <name type="common">Glume blotch fungus</name>
    <name type="synonym">Parastagonospora nodorum</name>
    <dbReference type="NCBI Taxonomy" id="321614"/>
    <lineage>
        <taxon>Eukaryota</taxon>
        <taxon>Fungi</taxon>
        <taxon>Dikarya</taxon>
        <taxon>Ascomycota</taxon>
        <taxon>Pezizomycotina</taxon>
        <taxon>Dothideomycetes</taxon>
        <taxon>Pleosporomycetidae</taxon>
        <taxon>Pleosporales</taxon>
        <taxon>Pleosporineae</taxon>
        <taxon>Phaeosphaeriaceae</taxon>
        <taxon>Parastagonospora</taxon>
    </lineage>
</organism>
<reference evidence="2" key="1">
    <citation type="journal article" date="2007" name="Plant Cell">
        <title>Dothideomycete-plant interactions illuminated by genome sequencing and EST analysis of the wheat pathogen Stagonospora nodorum.</title>
        <authorList>
            <person name="Hane J.K."/>
            <person name="Lowe R.G."/>
            <person name="Solomon P.S."/>
            <person name="Tan K.C."/>
            <person name="Schoch C.L."/>
            <person name="Spatafora J.W."/>
            <person name="Crous P.W."/>
            <person name="Kodira C."/>
            <person name="Birren B.W."/>
            <person name="Galagan J.E."/>
            <person name="Torriani S.F."/>
            <person name="McDonald B.A."/>
            <person name="Oliver R.P."/>
        </authorList>
    </citation>
    <scope>NUCLEOTIDE SEQUENCE [LARGE SCALE GENOMIC DNA]</scope>
    <source>
        <strain evidence="2">SN15 / ATCC MYA-4574 / FGSC 10173</strain>
    </source>
</reference>
<dbReference type="KEGG" id="pno:SNOG_14699"/>
<dbReference type="GeneID" id="5981808"/>
<evidence type="ECO:0000313" key="1">
    <source>
        <dbReference type="EMBL" id="EAT77891.1"/>
    </source>
</evidence>
<dbReference type="AlphaFoldDB" id="Q0U0I4"/>
<proteinExistence type="predicted"/>
<dbReference type="RefSeq" id="XP_001804882.1">
    <property type="nucleotide sequence ID" value="XM_001804830.1"/>
</dbReference>
<name>Q0U0I4_PHANO</name>
<dbReference type="InParanoid" id="Q0U0I4"/>
<gene>
    <name evidence="1" type="ORF">SNOG_14699</name>
</gene>
<dbReference type="Proteomes" id="UP000001055">
    <property type="component" value="Unassembled WGS sequence"/>
</dbReference>